<evidence type="ECO:0000256" key="1">
    <source>
        <dbReference type="SAM" id="MobiDB-lite"/>
    </source>
</evidence>
<dbReference type="AlphaFoldDB" id="A0AA46YJZ3"/>
<feature type="transmembrane region" description="Helical" evidence="2">
    <location>
        <begin position="128"/>
        <end position="154"/>
    </location>
</feature>
<proteinExistence type="predicted"/>
<dbReference type="Proteomes" id="UP001164390">
    <property type="component" value="Chromosome"/>
</dbReference>
<protein>
    <submittedName>
        <fullName evidence="3">ZIP family zinc transporter</fullName>
    </submittedName>
</protein>
<evidence type="ECO:0000256" key="2">
    <source>
        <dbReference type="SAM" id="Phobius"/>
    </source>
</evidence>
<feature type="transmembrane region" description="Helical" evidence="2">
    <location>
        <begin position="31"/>
        <end position="49"/>
    </location>
</feature>
<dbReference type="KEGG" id="sgrg:L0C25_20540"/>
<name>A0AA46YJZ3_9ACTN</name>
<keyword evidence="4" id="KW-1185">Reference proteome</keyword>
<organism evidence="3 4">
    <name type="scientific">Solicola gregarius</name>
    <dbReference type="NCBI Taxonomy" id="2908642"/>
    <lineage>
        <taxon>Bacteria</taxon>
        <taxon>Bacillati</taxon>
        <taxon>Actinomycetota</taxon>
        <taxon>Actinomycetes</taxon>
        <taxon>Propionibacteriales</taxon>
        <taxon>Nocardioidaceae</taxon>
        <taxon>Solicola</taxon>
    </lineage>
</organism>
<feature type="transmembrane region" description="Helical" evidence="2">
    <location>
        <begin position="6"/>
        <end position="24"/>
    </location>
</feature>
<evidence type="ECO:0000313" key="3">
    <source>
        <dbReference type="EMBL" id="UYM04887.1"/>
    </source>
</evidence>
<dbReference type="EMBL" id="CP094970">
    <property type="protein sequence ID" value="UYM04887.1"/>
    <property type="molecule type" value="Genomic_DNA"/>
</dbReference>
<dbReference type="RefSeq" id="WP_271633650.1">
    <property type="nucleotide sequence ID" value="NZ_CP094970.1"/>
</dbReference>
<keyword evidence="2" id="KW-1133">Transmembrane helix</keyword>
<feature type="transmembrane region" description="Helical" evidence="2">
    <location>
        <begin position="202"/>
        <end position="220"/>
    </location>
</feature>
<keyword evidence="2" id="KW-0472">Membrane</keyword>
<accession>A0AA46YJZ3</accession>
<evidence type="ECO:0000313" key="4">
    <source>
        <dbReference type="Proteomes" id="UP001164390"/>
    </source>
</evidence>
<feature type="region of interest" description="Disordered" evidence="1">
    <location>
        <begin position="87"/>
        <end position="109"/>
    </location>
</feature>
<feature type="transmembrane region" description="Helical" evidence="2">
    <location>
        <begin position="55"/>
        <end position="78"/>
    </location>
</feature>
<keyword evidence="2" id="KW-0812">Transmembrane</keyword>
<feature type="transmembrane region" description="Helical" evidence="2">
    <location>
        <begin position="232"/>
        <end position="249"/>
    </location>
</feature>
<feature type="transmembrane region" description="Helical" evidence="2">
    <location>
        <begin position="175"/>
        <end position="196"/>
    </location>
</feature>
<reference evidence="3" key="1">
    <citation type="submission" date="2022-01" db="EMBL/GenBank/DDBJ databases">
        <title>Nocardioidaceae gen. sp. A5X3R13.</title>
        <authorList>
            <person name="Lopez Marin M.A."/>
            <person name="Uhlik O."/>
        </authorList>
    </citation>
    <scope>NUCLEOTIDE SEQUENCE</scope>
    <source>
        <strain evidence="3">A5X3R13</strain>
    </source>
</reference>
<sequence>MLEATFWGLFGGGALLVGALLGLYVRASPRVIAAVMALGAGVLISAVAFDLTAEAYDAGGATSVVVGMALGSCTYYAGDRILVARGAHDRKRSRGQRPAECSSGTPSASAGGGAALALGALLDGIPESAAIGLSLLGGGGVGVAMVAAVFLSNIPEGWSSAAGMRHDGRTPGSILGLWAGIVLASGVSALLGYVVLDAADPVLIGGVQAFAAGAIITMLADTMVPEAYEEGGDAVGLITALGFTLAFLIDKVG</sequence>
<gene>
    <name evidence="3" type="ORF">L0C25_20540</name>
</gene>